<evidence type="ECO:0000313" key="3">
    <source>
        <dbReference type="EMBL" id="TWP34202.1"/>
    </source>
</evidence>
<evidence type="ECO:0000313" key="4">
    <source>
        <dbReference type="Proteomes" id="UP000320244"/>
    </source>
</evidence>
<dbReference type="PANTHER" id="PTHR19136">
    <property type="entry name" value="MOLYBDENUM COFACTOR GUANYLYLTRANSFERASE"/>
    <property type="match status" value="1"/>
</dbReference>
<sequence length="190" mass="19287">MSAGLDGMTCVVLCGGTSRRFGGGDKTAAAFGPTTVLGHLLSELPSDLAVICVGDERPTPRPVTWMREDPPHGGPVAAIAAALERIDSALVAVIAGDMPYAARGLAALRAALADAPAPASAVAVDSHGHRQPLLALHHTAVLRAALPETADGAAVRRVLEALTVVSVPVDDRAAADVDTPTDLTRLVSDA</sequence>
<evidence type="ECO:0000259" key="2">
    <source>
        <dbReference type="Pfam" id="PF12804"/>
    </source>
</evidence>
<gene>
    <name evidence="3" type="ORF">FGL98_18245</name>
</gene>
<dbReference type="InterPro" id="IPR029044">
    <property type="entry name" value="Nucleotide-diphossugar_trans"/>
</dbReference>
<dbReference type="OrthoDB" id="4408226at2"/>
<protein>
    <submittedName>
        <fullName evidence="3">Molybdenum cofactor guanylyltransferase</fullName>
    </submittedName>
</protein>
<evidence type="ECO:0000256" key="1">
    <source>
        <dbReference type="ARBA" id="ARBA00022679"/>
    </source>
</evidence>
<accession>A0A563DW84</accession>
<dbReference type="PANTHER" id="PTHR19136:SF81">
    <property type="entry name" value="MOLYBDENUM COFACTOR GUANYLYLTRANSFERASE"/>
    <property type="match status" value="1"/>
</dbReference>
<dbReference type="EMBL" id="VCQV01000030">
    <property type="protein sequence ID" value="TWP34202.1"/>
    <property type="molecule type" value="Genomic_DNA"/>
</dbReference>
<dbReference type="Proteomes" id="UP000320244">
    <property type="component" value="Unassembled WGS sequence"/>
</dbReference>
<keyword evidence="4" id="KW-1185">Reference proteome</keyword>
<name>A0A563DW84_9MICO</name>
<keyword evidence="1 3" id="KW-0808">Transferase</keyword>
<dbReference type="SUPFAM" id="SSF53448">
    <property type="entry name" value="Nucleotide-diphospho-sugar transferases"/>
    <property type="match status" value="1"/>
</dbReference>
<proteinExistence type="predicted"/>
<dbReference type="InterPro" id="IPR025877">
    <property type="entry name" value="MobA-like_NTP_Trfase"/>
</dbReference>
<dbReference type="Pfam" id="PF12804">
    <property type="entry name" value="NTP_transf_3"/>
    <property type="match status" value="1"/>
</dbReference>
<comment type="caution">
    <text evidence="3">The sequence shown here is derived from an EMBL/GenBank/DDBJ whole genome shotgun (WGS) entry which is preliminary data.</text>
</comment>
<feature type="domain" description="MobA-like NTP transferase" evidence="2">
    <location>
        <begin position="10"/>
        <end position="162"/>
    </location>
</feature>
<dbReference type="GO" id="GO:0016779">
    <property type="term" value="F:nucleotidyltransferase activity"/>
    <property type="evidence" value="ECO:0007669"/>
    <property type="project" value="UniProtKB-KW"/>
</dbReference>
<dbReference type="RefSeq" id="WP_146319125.1">
    <property type="nucleotide sequence ID" value="NZ_VCQV01000030.1"/>
</dbReference>
<reference evidence="3 4" key="1">
    <citation type="submission" date="2019-05" db="EMBL/GenBank/DDBJ databases">
        <authorList>
            <person name="Lee S.D."/>
        </authorList>
    </citation>
    <scope>NUCLEOTIDE SEQUENCE [LARGE SCALE GENOMIC DNA]</scope>
    <source>
        <strain evidence="3 4">C5-26</strain>
    </source>
</reference>
<dbReference type="AlphaFoldDB" id="A0A563DW84"/>
<reference evidence="3 4" key="2">
    <citation type="submission" date="2019-08" db="EMBL/GenBank/DDBJ databases">
        <title>Jejuicoccus antrihumi gen. nov., sp. nov., a new member of the family Dermacoccaceae isolated from a cave.</title>
        <authorList>
            <person name="Schumann P."/>
            <person name="Kim I.S."/>
        </authorList>
    </citation>
    <scope>NUCLEOTIDE SEQUENCE [LARGE SCALE GENOMIC DNA]</scope>
    <source>
        <strain evidence="3 4">C5-26</strain>
    </source>
</reference>
<keyword evidence="3" id="KW-0548">Nucleotidyltransferase</keyword>
<dbReference type="Gene3D" id="3.90.550.10">
    <property type="entry name" value="Spore Coat Polysaccharide Biosynthesis Protein SpsA, Chain A"/>
    <property type="match status" value="1"/>
</dbReference>
<organism evidence="3 4">
    <name type="scientific">Leekyejoonella antrihumi</name>
    <dbReference type="NCBI Taxonomy" id="1660198"/>
    <lineage>
        <taxon>Bacteria</taxon>
        <taxon>Bacillati</taxon>
        <taxon>Actinomycetota</taxon>
        <taxon>Actinomycetes</taxon>
        <taxon>Micrococcales</taxon>
        <taxon>Dermacoccaceae</taxon>
        <taxon>Leekyejoonella</taxon>
    </lineage>
</organism>